<dbReference type="FunCoup" id="A0A2V0P0S9">
    <property type="interactions" value="580"/>
</dbReference>
<protein>
    <submittedName>
        <fullName evidence="8">Photosystem I reaction center subunit IV</fullName>
    </submittedName>
</protein>
<dbReference type="GO" id="GO:0009538">
    <property type="term" value="C:photosystem I reaction center"/>
    <property type="evidence" value="ECO:0007669"/>
    <property type="project" value="InterPro"/>
</dbReference>
<evidence type="ECO:0000256" key="1">
    <source>
        <dbReference type="ARBA" id="ARBA00001993"/>
    </source>
</evidence>
<evidence type="ECO:0000313" key="8">
    <source>
        <dbReference type="EMBL" id="GBF93481.1"/>
    </source>
</evidence>
<dbReference type="InterPro" id="IPR003375">
    <property type="entry name" value="PSI_PsaE"/>
</dbReference>
<dbReference type="SUPFAM" id="SSF50090">
    <property type="entry name" value="Electron transport accessory proteins"/>
    <property type="match status" value="1"/>
</dbReference>
<evidence type="ECO:0000256" key="4">
    <source>
        <dbReference type="ARBA" id="ARBA00022531"/>
    </source>
</evidence>
<gene>
    <name evidence="8" type="ORF">Rsub_06614</name>
</gene>
<dbReference type="PANTHER" id="PTHR34549:SF2">
    <property type="entry name" value="PHOTOSYSTEM I SUBUNIT IV"/>
    <property type="match status" value="1"/>
</dbReference>
<comment type="subcellular location">
    <subcellularLocation>
        <location evidence="2">Membrane</location>
        <topology evidence="2">Peripheral membrane protein</topology>
    </subcellularLocation>
</comment>
<dbReference type="Proteomes" id="UP000247498">
    <property type="component" value="Unassembled WGS sequence"/>
</dbReference>
<dbReference type="InParanoid" id="A0A2V0P0S9"/>
<reference evidence="8 9" key="1">
    <citation type="journal article" date="2018" name="Sci. Rep.">
        <title>Raphidocelis subcapitata (=Pseudokirchneriella subcapitata) provides an insight into genome evolution and environmental adaptations in the Sphaeropleales.</title>
        <authorList>
            <person name="Suzuki S."/>
            <person name="Yamaguchi H."/>
            <person name="Nakajima N."/>
            <person name="Kawachi M."/>
        </authorList>
    </citation>
    <scope>NUCLEOTIDE SEQUENCE [LARGE SCALE GENOMIC DNA]</scope>
    <source>
        <strain evidence="8 9">NIES-35</strain>
    </source>
</reference>
<accession>A0A2V0P0S9</accession>
<keyword evidence="4" id="KW-0602">Photosynthesis</keyword>
<comment type="caution">
    <text evidence="8">The sequence shown here is derived from an EMBL/GenBank/DDBJ whole genome shotgun (WGS) entry which is preliminary data.</text>
</comment>
<keyword evidence="6" id="KW-0472">Membrane</keyword>
<dbReference type="PANTHER" id="PTHR34549">
    <property type="entry name" value="PHOTOSYSTEM I REACTION CENTER SUBUNIT IV A, CHLOROPLASTIC-RELATED"/>
    <property type="match status" value="1"/>
</dbReference>
<dbReference type="NCBIfam" id="NF002745">
    <property type="entry name" value="PRK02749.1"/>
    <property type="match status" value="1"/>
</dbReference>
<dbReference type="STRING" id="307507.A0A2V0P0S9"/>
<name>A0A2V0P0S9_9CHLO</name>
<dbReference type="AlphaFoldDB" id="A0A2V0P0S9"/>
<evidence type="ECO:0000256" key="2">
    <source>
        <dbReference type="ARBA" id="ARBA00004170"/>
    </source>
</evidence>
<evidence type="ECO:0000256" key="5">
    <source>
        <dbReference type="ARBA" id="ARBA00022836"/>
    </source>
</evidence>
<keyword evidence="9" id="KW-1185">Reference proteome</keyword>
<comment type="similarity">
    <text evidence="3">Belongs to the PsaE family.</text>
</comment>
<feature type="region of interest" description="Disordered" evidence="7">
    <location>
        <begin position="29"/>
        <end position="49"/>
    </location>
</feature>
<dbReference type="InterPro" id="IPR008990">
    <property type="entry name" value="Elect_transpt_acc-like_dom_sf"/>
</dbReference>
<comment type="function">
    <text evidence="1">Stabilizes the interaction between PsaC and the PSI core, assists the docking of the ferredoxin to PSI and interacts with ferredoxin-NADP oxidoreductase.</text>
</comment>
<keyword evidence="5" id="KW-0603">Photosystem I</keyword>
<evidence type="ECO:0000256" key="6">
    <source>
        <dbReference type="ARBA" id="ARBA00023136"/>
    </source>
</evidence>
<dbReference type="Gene3D" id="2.30.30.50">
    <property type="match status" value="1"/>
</dbReference>
<sequence>MALSMRSSMAMAAPRAPRRAAVLVRAEEGAAAPAAPAAPKKAEVGPKRGSQVKILRPESYWYNQTGKVVSVDQSGLKYPVVVRFDTQNYAGVTTNNFALDEVEPASAK</sequence>
<dbReference type="EMBL" id="BDRX01000041">
    <property type="protein sequence ID" value="GBF93481.1"/>
    <property type="molecule type" value="Genomic_DNA"/>
</dbReference>
<evidence type="ECO:0000256" key="3">
    <source>
        <dbReference type="ARBA" id="ARBA00007501"/>
    </source>
</evidence>
<evidence type="ECO:0000256" key="7">
    <source>
        <dbReference type="SAM" id="MobiDB-lite"/>
    </source>
</evidence>
<feature type="compositionally biased region" description="Low complexity" evidence="7">
    <location>
        <begin position="29"/>
        <end position="39"/>
    </location>
</feature>
<dbReference type="OrthoDB" id="2161449at2759"/>
<dbReference type="GO" id="GO:0015979">
    <property type="term" value="P:photosynthesis"/>
    <property type="evidence" value="ECO:0007669"/>
    <property type="project" value="UniProtKB-KW"/>
</dbReference>
<proteinExistence type="inferred from homology"/>
<organism evidence="8 9">
    <name type="scientific">Raphidocelis subcapitata</name>
    <dbReference type="NCBI Taxonomy" id="307507"/>
    <lineage>
        <taxon>Eukaryota</taxon>
        <taxon>Viridiplantae</taxon>
        <taxon>Chlorophyta</taxon>
        <taxon>core chlorophytes</taxon>
        <taxon>Chlorophyceae</taxon>
        <taxon>CS clade</taxon>
        <taxon>Sphaeropleales</taxon>
        <taxon>Selenastraceae</taxon>
        <taxon>Raphidocelis</taxon>
    </lineage>
</organism>
<dbReference type="Pfam" id="PF02427">
    <property type="entry name" value="PSI_PsaE"/>
    <property type="match status" value="1"/>
</dbReference>
<evidence type="ECO:0000313" key="9">
    <source>
        <dbReference type="Proteomes" id="UP000247498"/>
    </source>
</evidence>